<feature type="region of interest" description="Disordered" evidence="4">
    <location>
        <begin position="60"/>
        <end position="165"/>
    </location>
</feature>
<dbReference type="PROSITE" id="PS50830">
    <property type="entry name" value="TNASE_3"/>
    <property type="match status" value="1"/>
</dbReference>
<dbReference type="RefSeq" id="WP_062443419.1">
    <property type="nucleotide sequence ID" value="NZ_CTEA01000005.1"/>
</dbReference>
<organism evidence="7 8">
    <name type="scientific">Thalassobacillus devorans</name>
    <dbReference type="NCBI Taxonomy" id="279813"/>
    <lineage>
        <taxon>Bacteria</taxon>
        <taxon>Bacillati</taxon>
        <taxon>Bacillota</taxon>
        <taxon>Bacilli</taxon>
        <taxon>Bacillales</taxon>
        <taxon>Bacillaceae</taxon>
        <taxon>Thalassobacillus</taxon>
    </lineage>
</organism>
<dbReference type="Gene3D" id="2.40.50.90">
    <property type="match status" value="1"/>
</dbReference>
<evidence type="ECO:0000313" key="7">
    <source>
        <dbReference type="EMBL" id="GGC95371.1"/>
    </source>
</evidence>
<dbReference type="SUPFAM" id="SSF50199">
    <property type="entry name" value="Staphylococcal nuclease"/>
    <property type="match status" value="1"/>
</dbReference>
<feature type="compositionally biased region" description="Basic and acidic residues" evidence="4">
    <location>
        <begin position="105"/>
        <end position="121"/>
    </location>
</feature>
<dbReference type="InterPro" id="IPR002071">
    <property type="entry name" value="Thermonucl_AS"/>
</dbReference>
<comment type="caution">
    <text evidence="7">The sequence shown here is derived from an EMBL/GenBank/DDBJ whole genome shotgun (WGS) entry which is preliminary data.</text>
</comment>
<dbReference type="SMART" id="SM00318">
    <property type="entry name" value="SNc"/>
    <property type="match status" value="1"/>
</dbReference>
<dbReference type="Pfam" id="PF00565">
    <property type="entry name" value="SNase"/>
    <property type="match status" value="1"/>
</dbReference>
<dbReference type="InterPro" id="IPR016071">
    <property type="entry name" value="Staphylococal_nuclease_OB-fold"/>
</dbReference>
<dbReference type="EMBL" id="BMCJ01000005">
    <property type="protein sequence ID" value="GGC95371.1"/>
    <property type="molecule type" value="Genomic_DNA"/>
</dbReference>
<evidence type="ECO:0000256" key="4">
    <source>
        <dbReference type="SAM" id="MobiDB-lite"/>
    </source>
</evidence>
<feature type="compositionally biased region" description="Basic and acidic residues" evidence="4">
    <location>
        <begin position="129"/>
        <end position="157"/>
    </location>
</feature>
<feature type="compositionally biased region" description="Acidic residues" evidence="4">
    <location>
        <begin position="60"/>
        <end position="84"/>
    </location>
</feature>
<dbReference type="PANTHER" id="PTHR12302">
    <property type="entry name" value="EBNA2 BINDING PROTEIN P100"/>
    <property type="match status" value="1"/>
</dbReference>
<dbReference type="CDD" id="cd00175">
    <property type="entry name" value="SNc"/>
    <property type="match status" value="1"/>
</dbReference>
<reference evidence="8" key="1">
    <citation type="journal article" date="2019" name="Int. J. Syst. Evol. Microbiol.">
        <title>The Global Catalogue of Microorganisms (GCM) 10K type strain sequencing project: providing services to taxonomists for standard genome sequencing and annotation.</title>
        <authorList>
            <consortium name="The Broad Institute Genomics Platform"/>
            <consortium name="The Broad Institute Genome Sequencing Center for Infectious Disease"/>
            <person name="Wu L."/>
            <person name="Ma J."/>
        </authorList>
    </citation>
    <scope>NUCLEOTIDE SEQUENCE [LARGE SCALE GENOMIC DNA]</scope>
    <source>
        <strain evidence="8">CCM 7282</strain>
    </source>
</reference>
<feature type="transmembrane region" description="Helical" evidence="5">
    <location>
        <begin position="39"/>
        <end position="58"/>
    </location>
</feature>
<evidence type="ECO:0000259" key="6">
    <source>
        <dbReference type="PROSITE" id="PS50830"/>
    </source>
</evidence>
<gene>
    <name evidence="7" type="ORF">GCM10007216_27660</name>
</gene>
<protein>
    <recommendedName>
        <fullName evidence="6">TNase-like domain-containing protein</fullName>
    </recommendedName>
</protein>
<keyword evidence="3" id="KW-0378">Hydrolase</keyword>
<keyword evidence="1" id="KW-0540">Nuclease</keyword>
<dbReference type="Proteomes" id="UP000619534">
    <property type="component" value="Unassembled WGS sequence"/>
</dbReference>
<feature type="compositionally biased region" description="Acidic residues" evidence="4">
    <location>
        <begin position="95"/>
        <end position="104"/>
    </location>
</feature>
<evidence type="ECO:0000256" key="2">
    <source>
        <dbReference type="ARBA" id="ARBA00022759"/>
    </source>
</evidence>
<sequence length="390" mass="43037">MDILFMLLAFATLILMVVGLFSPKRALFWSNKKPTRRRVLLIYSLAFIISMTLFDMTYSEENETTEDANEEQVEETEEPQEDKDTDDKEEKDSFEPQEDSSNESDSEKTDESKDDGSATEDRNDDSENQSEKKDSTSQEEIKDPSDDKQEDTSKQDETPDTNATVSRVVDGDTIEINYNGETESVRLLLVDTPEVHGGTQKFGPEASAFAKEVLKPGTKVKYESDGPKRDHYGRLLGYLWVNGELFNEKLLENGLARYAYVYDPPYKYQDRLKQAEARARNKGIGIWSIDGYVTSDGFTSGETSSGGSSSSSSGSNSGNDSGSSDRSSPSDSGSGSAALKYDPNGPDRDCSDFDTQEEAQAFYEAAGGPESDPHRLDGYDGDGVVCESLP</sequence>
<feature type="compositionally biased region" description="Low complexity" evidence="4">
    <location>
        <begin position="299"/>
        <end position="336"/>
    </location>
</feature>
<dbReference type="InterPro" id="IPR035437">
    <property type="entry name" value="SNase_OB-fold_sf"/>
</dbReference>
<feature type="region of interest" description="Disordered" evidence="4">
    <location>
        <begin position="299"/>
        <end position="390"/>
    </location>
</feature>
<keyword evidence="8" id="KW-1185">Reference proteome</keyword>
<evidence type="ECO:0000256" key="1">
    <source>
        <dbReference type="ARBA" id="ARBA00022722"/>
    </source>
</evidence>
<proteinExistence type="predicted"/>
<evidence type="ECO:0000313" key="8">
    <source>
        <dbReference type="Proteomes" id="UP000619534"/>
    </source>
</evidence>
<dbReference type="PROSITE" id="PS01123">
    <property type="entry name" value="TNASE_1"/>
    <property type="match status" value="1"/>
</dbReference>
<keyword evidence="5" id="KW-0472">Membrane</keyword>
<evidence type="ECO:0000256" key="3">
    <source>
        <dbReference type="ARBA" id="ARBA00022801"/>
    </source>
</evidence>
<name>A0ABQ1PE50_9BACI</name>
<dbReference type="PANTHER" id="PTHR12302:SF3">
    <property type="entry name" value="SERINE_THREONINE-PROTEIN KINASE 31"/>
    <property type="match status" value="1"/>
</dbReference>
<feature type="compositionally biased region" description="Basic and acidic residues" evidence="4">
    <location>
        <begin position="85"/>
        <end position="94"/>
    </location>
</feature>
<keyword evidence="5" id="KW-1133">Transmembrane helix</keyword>
<accession>A0ABQ1PE50</accession>
<keyword evidence="2" id="KW-0255">Endonuclease</keyword>
<keyword evidence="5" id="KW-0812">Transmembrane</keyword>
<feature type="domain" description="TNase-like" evidence="6">
    <location>
        <begin position="159"/>
        <end position="289"/>
    </location>
</feature>
<evidence type="ECO:0000256" key="5">
    <source>
        <dbReference type="SAM" id="Phobius"/>
    </source>
</evidence>
<feature type="transmembrane region" description="Helical" evidence="5">
    <location>
        <begin position="6"/>
        <end position="27"/>
    </location>
</feature>